<feature type="compositionally biased region" description="Low complexity" evidence="1">
    <location>
        <begin position="276"/>
        <end position="288"/>
    </location>
</feature>
<gene>
    <name evidence="3" type="ORF">LZ519_08935</name>
</gene>
<evidence type="ECO:0008006" key="5">
    <source>
        <dbReference type="Google" id="ProtNLM"/>
    </source>
</evidence>
<protein>
    <recommendedName>
        <fullName evidence="5">Outer membrane lipoprotein-sorting protein</fullName>
    </recommendedName>
</protein>
<evidence type="ECO:0000256" key="2">
    <source>
        <dbReference type="SAM" id="SignalP"/>
    </source>
</evidence>
<keyword evidence="2" id="KW-0732">Signal</keyword>
<feature type="chain" id="PRO_5047529116" description="Outer membrane lipoprotein-sorting protein" evidence="2">
    <location>
        <begin position="22"/>
        <end position="288"/>
    </location>
</feature>
<accession>A0ABT0RGN2</accession>
<keyword evidence="4" id="KW-1185">Reference proteome</keyword>
<evidence type="ECO:0000313" key="3">
    <source>
        <dbReference type="EMBL" id="MCL6679432.1"/>
    </source>
</evidence>
<name>A0ABT0RGN2_9SPHN</name>
<sequence>MAVRHVLAAALCVSAAIPAHAQDVTAQSLLDKNLEARGGAQALAAIKAIALHGKLIFPGDFELAYGEIRARGGSDGIEARMEGNVQGLTYMQGYDGQTAWRINPFQGRKDAETMSADEARSMADSSRIDGVLQDSRKDGSTIAYLGRENFDGTSAYKLKVTQKDGDEFTYLLDPDTFLEIKMTEVRRIRGAPQTTETELGDYEKVDGVYFPMSLESWSQGQSNQRQRVLIESAEANPPVTPALFTQPAGPSSAMIGGAPPDASNKPPEQQPPTPATQPQDSSQPPKGE</sequence>
<evidence type="ECO:0000256" key="1">
    <source>
        <dbReference type="SAM" id="MobiDB-lite"/>
    </source>
</evidence>
<organism evidence="3 4">
    <name type="scientific">Sphingomonas anseongensis</name>
    <dbReference type="NCBI Taxonomy" id="2908207"/>
    <lineage>
        <taxon>Bacteria</taxon>
        <taxon>Pseudomonadati</taxon>
        <taxon>Pseudomonadota</taxon>
        <taxon>Alphaproteobacteria</taxon>
        <taxon>Sphingomonadales</taxon>
        <taxon>Sphingomonadaceae</taxon>
        <taxon>Sphingomonas</taxon>
    </lineage>
</organism>
<dbReference type="Proteomes" id="UP001165343">
    <property type="component" value="Unassembled WGS sequence"/>
</dbReference>
<evidence type="ECO:0000313" key="4">
    <source>
        <dbReference type="Proteomes" id="UP001165343"/>
    </source>
</evidence>
<dbReference type="RefSeq" id="WP_249868329.1">
    <property type="nucleotide sequence ID" value="NZ_JAMGBC010000001.1"/>
</dbReference>
<comment type="caution">
    <text evidence="3">The sequence shown here is derived from an EMBL/GenBank/DDBJ whole genome shotgun (WGS) entry which is preliminary data.</text>
</comment>
<reference evidence="3" key="1">
    <citation type="submission" date="2022-05" db="EMBL/GenBank/DDBJ databases">
        <authorList>
            <person name="Jo J.-H."/>
            <person name="Im W.-T."/>
        </authorList>
    </citation>
    <scope>NUCLEOTIDE SEQUENCE</scope>
    <source>
        <strain evidence="3">RG327</strain>
    </source>
</reference>
<dbReference type="Gene3D" id="2.50.20.10">
    <property type="entry name" value="Lipoprotein localisation LolA/LolB/LppX"/>
    <property type="match status" value="1"/>
</dbReference>
<proteinExistence type="predicted"/>
<dbReference type="EMBL" id="JAMGBC010000001">
    <property type="protein sequence ID" value="MCL6679432.1"/>
    <property type="molecule type" value="Genomic_DNA"/>
</dbReference>
<feature type="signal peptide" evidence="2">
    <location>
        <begin position="1"/>
        <end position="21"/>
    </location>
</feature>
<feature type="region of interest" description="Disordered" evidence="1">
    <location>
        <begin position="237"/>
        <end position="288"/>
    </location>
</feature>